<sequence length="165" mass="17876">MDDILGLPIPDAGPAFLAALAVHVPAGLMGVAGGAVAMLARKGGTVHRRAGRVYRWSLTAVFASMAVMAALRWQHTAHLFAIGCLAWTAMLTGYRSRHRRPRLHILGMGLSYIALLTGFYVDNGPHLPGWDRLPAWSHWVLPTMIGVPILLRALRIGRTGKGVTR</sequence>
<gene>
    <name evidence="2" type="ORF">Pta02_15830</name>
</gene>
<dbReference type="AlphaFoldDB" id="A0A8J3WRC8"/>
<keyword evidence="1" id="KW-1133">Transmembrane helix</keyword>
<organism evidence="2 3">
    <name type="scientific">Planobispora takensis</name>
    <dbReference type="NCBI Taxonomy" id="1367882"/>
    <lineage>
        <taxon>Bacteria</taxon>
        <taxon>Bacillati</taxon>
        <taxon>Actinomycetota</taxon>
        <taxon>Actinomycetes</taxon>
        <taxon>Streptosporangiales</taxon>
        <taxon>Streptosporangiaceae</taxon>
        <taxon>Planobispora</taxon>
    </lineage>
</organism>
<keyword evidence="3" id="KW-1185">Reference proteome</keyword>
<proteinExistence type="predicted"/>
<evidence type="ECO:0000256" key="1">
    <source>
        <dbReference type="SAM" id="Phobius"/>
    </source>
</evidence>
<dbReference type="EMBL" id="BOOK01000010">
    <property type="protein sequence ID" value="GIH99574.1"/>
    <property type="molecule type" value="Genomic_DNA"/>
</dbReference>
<name>A0A8J3WRC8_9ACTN</name>
<reference evidence="2" key="1">
    <citation type="submission" date="2021-01" db="EMBL/GenBank/DDBJ databases">
        <title>Whole genome shotgun sequence of Planobispora takensis NBRC 109077.</title>
        <authorList>
            <person name="Komaki H."/>
            <person name="Tamura T."/>
        </authorList>
    </citation>
    <scope>NUCLEOTIDE SEQUENCE</scope>
    <source>
        <strain evidence="2">NBRC 109077</strain>
    </source>
</reference>
<comment type="caution">
    <text evidence="2">The sequence shown here is derived from an EMBL/GenBank/DDBJ whole genome shotgun (WGS) entry which is preliminary data.</text>
</comment>
<dbReference type="RefSeq" id="WP_203874029.1">
    <property type="nucleotide sequence ID" value="NZ_BOOK01000010.1"/>
</dbReference>
<feature type="transmembrane region" description="Helical" evidence="1">
    <location>
        <begin position="133"/>
        <end position="151"/>
    </location>
</feature>
<feature type="transmembrane region" description="Helical" evidence="1">
    <location>
        <begin position="103"/>
        <end position="121"/>
    </location>
</feature>
<evidence type="ECO:0008006" key="4">
    <source>
        <dbReference type="Google" id="ProtNLM"/>
    </source>
</evidence>
<keyword evidence="1" id="KW-0472">Membrane</keyword>
<protein>
    <recommendedName>
        <fullName evidence="4">DUF2306 domain-containing protein</fullName>
    </recommendedName>
</protein>
<feature type="transmembrane region" description="Helical" evidence="1">
    <location>
        <begin position="53"/>
        <end position="71"/>
    </location>
</feature>
<evidence type="ECO:0000313" key="3">
    <source>
        <dbReference type="Proteomes" id="UP000634476"/>
    </source>
</evidence>
<keyword evidence="1" id="KW-0812">Transmembrane</keyword>
<feature type="transmembrane region" description="Helical" evidence="1">
    <location>
        <begin position="15"/>
        <end position="41"/>
    </location>
</feature>
<dbReference type="Proteomes" id="UP000634476">
    <property type="component" value="Unassembled WGS sequence"/>
</dbReference>
<evidence type="ECO:0000313" key="2">
    <source>
        <dbReference type="EMBL" id="GIH99574.1"/>
    </source>
</evidence>
<feature type="transmembrane region" description="Helical" evidence="1">
    <location>
        <begin position="77"/>
        <end position="94"/>
    </location>
</feature>
<accession>A0A8J3WRC8</accession>